<dbReference type="PANTHER" id="PTHR37485:SF1">
    <property type="entry name" value="CELL DIVISION PROTEIN FTSB"/>
    <property type="match status" value="1"/>
</dbReference>
<dbReference type="NCBIfam" id="NF002058">
    <property type="entry name" value="PRK00888.1"/>
    <property type="match status" value="1"/>
</dbReference>
<dbReference type="GO" id="GO:0032153">
    <property type="term" value="C:cell division site"/>
    <property type="evidence" value="ECO:0007669"/>
    <property type="project" value="UniProtKB-UniRule"/>
</dbReference>
<dbReference type="Pfam" id="PF04977">
    <property type="entry name" value="DivIC"/>
    <property type="match status" value="1"/>
</dbReference>
<keyword evidence="2 7" id="KW-0132">Cell division</keyword>
<keyword evidence="7" id="KW-0997">Cell inner membrane</keyword>
<dbReference type="AlphaFoldDB" id="A0A554WNM8"/>
<feature type="topological domain" description="Cytoplasmic" evidence="7">
    <location>
        <begin position="1"/>
        <end position="6"/>
    </location>
</feature>
<comment type="subcellular location">
    <subcellularLocation>
        <location evidence="7">Cell inner membrane</location>
        <topology evidence="7">Single-pass type II membrane protein</topology>
    </subcellularLocation>
    <text evidence="7">Localizes to the division septum.</text>
</comment>
<keyword evidence="1 7" id="KW-1003">Cell membrane</keyword>
<dbReference type="PANTHER" id="PTHR37485">
    <property type="entry name" value="CELL DIVISION PROTEIN FTSB"/>
    <property type="match status" value="1"/>
</dbReference>
<keyword evidence="3 7" id="KW-0812">Transmembrane</keyword>
<dbReference type="HAMAP" id="MF_00599">
    <property type="entry name" value="FtsB"/>
    <property type="match status" value="1"/>
</dbReference>
<comment type="function">
    <text evidence="7">Essential cell division protein. May link together the upstream cell division proteins, which are predominantly cytoplasmic, with the downstream cell division proteins, which are predominantly periplasmic.</text>
</comment>
<accession>A0A554WNM8</accession>
<reference evidence="8 9" key="1">
    <citation type="submission" date="2019-07" db="EMBL/GenBank/DDBJ databases">
        <title>Tepidimonas aquatica CLN-1 draft genome.</title>
        <authorList>
            <person name="Da Costa M.S."/>
            <person name="Froufe H.J.C."/>
            <person name="Egas C."/>
            <person name="Albuquerque L."/>
        </authorList>
    </citation>
    <scope>NUCLEOTIDE SEQUENCE [LARGE SCALE GENOMIC DNA]</scope>
    <source>
        <strain evidence="8 9">CLN-1</strain>
    </source>
</reference>
<gene>
    <name evidence="7 8" type="primary">ftsB</name>
    <name evidence="8" type="ORF">Taqua_01221</name>
</gene>
<name>A0A554WNM8_9BURK</name>
<evidence type="ECO:0000256" key="1">
    <source>
        <dbReference type="ARBA" id="ARBA00022475"/>
    </source>
</evidence>
<evidence type="ECO:0000313" key="9">
    <source>
        <dbReference type="Proteomes" id="UP000318554"/>
    </source>
</evidence>
<evidence type="ECO:0000256" key="7">
    <source>
        <dbReference type="HAMAP-Rule" id="MF_00599"/>
    </source>
</evidence>
<dbReference type="GO" id="GO:0005886">
    <property type="term" value="C:plasma membrane"/>
    <property type="evidence" value="ECO:0007669"/>
    <property type="project" value="UniProtKB-SubCell"/>
</dbReference>
<evidence type="ECO:0000256" key="4">
    <source>
        <dbReference type="ARBA" id="ARBA00022989"/>
    </source>
</evidence>
<keyword evidence="9" id="KW-1185">Reference proteome</keyword>
<dbReference type="Proteomes" id="UP000318554">
    <property type="component" value="Unassembled WGS sequence"/>
</dbReference>
<keyword evidence="5 7" id="KW-0472">Membrane</keyword>
<evidence type="ECO:0000256" key="3">
    <source>
        <dbReference type="ARBA" id="ARBA00022692"/>
    </source>
</evidence>
<evidence type="ECO:0000313" key="8">
    <source>
        <dbReference type="EMBL" id="TSE25176.1"/>
    </source>
</evidence>
<dbReference type="EMBL" id="VJNA01000012">
    <property type="protein sequence ID" value="TSE25176.1"/>
    <property type="molecule type" value="Genomic_DNA"/>
</dbReference>
<protein>
    <recommendedName>
        <fullName evidence="7">Cell division protein FtsB</fullName>
    </recommendedName>
</protein>
<feature type="coiled-coil region" evidence="7">
    <location>
        <begin position="32"/>
        <end position="73"/>
    </location>
</feature>
<comment type="subunit">
    <text evidence="7">Part of a complex composed of FtsB, FtsL and FtsQ.</text>
</comment>
<dbReference type="RefSeq" id="WP_144325690.1">
    <property type="nucleotide sequence ID" value="NZ_VJNA01000012.1"/>
</dbReference>
<organism evidence="8 9">
    <name type="scientific">Tepidimonas aquatica</name>
    <dbReference type="NCBI Taxonomy" id="247482"/>
    <lineage>
        <taxon>Bacteria</taxon>
        <taxon>Pseudomonadati</taxon>
        <taxon>Pseudomonadota</taxon>
        <taxon>Betaproteobacteria</taxon>
        <taxon>Burkholderiales</taxon>
        <taxon>Tepidimonas</taxon>
    </lineage>
</organism>
<comment type="caution">
    <text evidence="8">The sequence shown here is derived from an EMBL/GenBank/DDBJ whole genome shotgun (WGS) entry which is preliminary data.</text>
</comment>
<dbReference type="InterPro" id="IPR023081">
    <property type="entry name" value="Cell_div_FtsB"/>
</dbReference>
<evidence type="ECO:0000256" key="5">
    <source>
        <dbReference type="ARBA" id="ARBA00023136"/>
    </source>
</evidence>
<dbReference type="InterPro" id="IPR007060">
    <property type="entry name" value="FtsL/DivIC"/>
</dbReference>
<dbReference type="OrthoDB" id="7061211at2"/>
<feature type="topological domain" description="Periplasmic" evidence="7">
    <location>
        <begin position="25"/>
        <end position="107"/>
    </location>
</feature>
<sequence>MRPARWVTLLLLALLALVQAQMWLGRASVADVAALRLQVAEAEQANEAARQRNERLAAEVRDLREGLETVEEIARQELGMVKPNEIFVQFQRPGVGSAASGAAPAAR</sequence>
<evidence type="ECO:0000256" key="2">
    <source>
        <dbReference type="ARBA" id="ARBA00022618"/>
    </source>
</evidence>
<keyword evidence="7" id="KW-0175">Coiled coil</keyword>
<keyword evidence="6 7" id="KW-0131">Cell cycle</keyword>
<keyword evidence="4 7" id="KW-1133">Transmembrane helix</keyword>
<comment type="similarity">
    <text evidence="7">Belongs to the FtsB family.</text>
</comment>
<dbReference type="GO" id="GO:0030428">
    <property type="term" value="C:cell septum"/>
    <property type="evidence" value="ECO:0007669"/>
    <property type="project" value="TreeGrafter"/>
</dbReference>
<dbReference type="GO" id="GO:0043093">
    <property type="term" value="P:FtsZ-dependent cytokinesis"/>
    <property type="evidence" value="ECO:0007669"/>
    <property type="project" value="UniProtKB-UniRule"/>
</dbReference>
<proteinExistence type="inferred from homology"/>
<evidence type="ECO:0000256" key="6">
    <source>
        <dbReference type="ARBA" id="ARBA00023306"/>
    </source>
</evidence>